<dbReference type="Pfam" id="PF13349">
    <property type="entry name" value="DUF4097"/>
    <property type="match status" value="1"/>
</dbReference>
<evidence type="ECO:0000256" key="1">
    <source>
        <dbReference type="SAM" id="MobiDB-lite"/>
    </source>
</evidence>
<evidence type="ECO:0000313" key="3">
    <source>
        <dbReference type="EMBL" id="MEQ2369938.1"/>
    </source>
</evidence>
<accession>A0ABV1BFA2</accession>
<proteinExistence type="predicted"/>
<feature type="compositionally biased region" description="Polar residues" evidence="1">
    <location>
        <begin position="271"/>
        <end position="280"/>
    </location>
</feature>
<organism evidence="3 4">
    <name type="scientific">Blautia aquisgranensis</name>
    <dbReference type="NCBI Taxonomy" id="3133153"/>
    <lineage>
        <taxon>Bacteria</taxon>
        <taxon>Bacillati</taxon>
        <taxon>Bacillota</taxon>
        <taxon>Clostridia</taxon>
        <taxon>Lachnospirales</taxon>
        <taxon>Lachnospiraceae</taxon>
        <taxon>Blautia</taxon>
    </lineage>
</organism>
<feature type="region of interest" description="Disordered" evidence="1">
    <location>
        <begin position="271"/>
        <end position="312"/>
    </location>
</feature>
<comment type="caution">
    <text evidence="3">The sequence shown here is derived from an EMBL/GenBank/DDBJ whole genome shotgun (WGS) entry which is preliminary data.</text>
</comment>
<dbReference type="RefSeq" id="WP_178643859.1">
    <property type="nucleotide sequence ID" value="NZ_JBBMEJ010000002.1"/>
</dbReference>
<sequence length="312" mass="33889">MNKIAKTALITGTALCVAGVVLSTVGYFAGGKDFSYTSKHFYVSGGNSSEKDLDIMKKQQIDDFSDLNVDFQDFDLDIRTSEDDHYYMEYRLEKIGGESPLTWGNKDGELTMKESNGSTGGYFINYDLGFLKGEMEETEKQDILNTVILYVPEKAELSNAKLTFSNGDLTIEKLLCKNMTAKLDDGDLFAGEFQADELQLKNSDGDVTLKKAALADGKITLGDGDLEIDKSSFDGDMKIKNSNGDVSIGTDADSLEKTDIYLETSNGSIDTGRISSGSSNSDDDTAVYENKVNNADASLEVSSSDGDITLTE</sequence>
<feature type="domain" description="DUF4097" evidence="2">
    <location>
        <begin position="66"/>
        <end position="310"/>
    </location>
</feature>
<evidence type="ECO:0000313" key="4">
    <source>
        <dbReference type="Proteomes" id="UP001473063"/>
    </source>
</evidence>
<keyword evidence="4" id="KW-1185">Reference proteome</keyword>
<dbReference type="InterPro" id="IPR025164">
    <property type="entry name" value="Toastrack_DUF4097"/>
</dbReference>
<evidence type="ECO:0000259" key="2">
    <source>
        <dbReference type="Pfam" id="PF13349"/>
    </source>
</evidence>
<dbReference type="EMBL" id="JBBMEJ010000002">
    <property type="protein sequence ID" value="MEQ2369938.1"/>
    <property type="molecule type" value="Genomic_DNA"/>
</dbReference>
<name>A0ABV1BFA2_9FIRM</name>
<dbReference type="Proteomes" id="UP001473063">
    <property type="component" value="Unassembled WGS sequence"/>
</dbReference>
<reference evidence="3 4" key="1">
    <citation type="submission" date="2024-03" db="EMBL/GenBank/DDBJ databases">
        <title>Human intestinal bacterial collection.</title>
        <authorList>
            <person name="Pauvert C."/>
            <person name="Hitch T.C.A."/>
            <person name="Clavel T."/>
        </authorList>
    </citation>
    <scope>NUCLEOTIDE SEQUENCE [LARGE SCALE GENOMIC DNA]</scope>
    <source>
        <strain evidence="3 4">CLA-JM-H16</strain>
    </source>
</reference>
<feature type="compositionally biased region" description="Polar residues" evidence="1">
    <location>
        <begin position="291"/>
        <end position="312"/>
    </location>
</feature>
<protein>
    <submittedName>
        <fullName evidence="3">DUF4097 family beta strand repeat-containing protein</fullName>
    </submittedName>
</protein>
<gene>
    <name evidence="3" type="ORF">WMO28_03100</name>
</gene>